<comment type="pathway">
    <text evidence="1 6">Carbohydrate biosynthesis; dTDP-L-rhamnose biosynthesis.</text>
</comment>
<evidence type="ECO:0000313" key="8">
    <source>
        <dbReference type="EMBL" id="UWN56538.1"/>
    </source>
</evidence>
<feature type="domain" description="RmlD-like substrate binding" evidence="7">
    <location>
        <begin position="33"/>
        <end position="240"/>
    </location>
</feature>
<name>A0ABY5UY32_9BACT</name>
<sequence length="275" mass="30853">MAGHMVYYYLREMGGYDLANVVYRTPLTGDSLIVDVSDRNAVEEAVRQVKPDILINCVGVLVRGSKEHPDNAVLLNAYFPHLLEKLADRYDARLIHISTDCVFSGKKGNYSETDFRDADDVYGRSKALGEIVNGRDLTIRTSIIGPELKADGEGLFHWLMSQHGTVSGFKTAIWGGVTTLELAKAISVAIKEGTTGLVHLSNGTGISKYDLLCLFKDIWGRKDVEIVSVDTNDVDKSIAKSARFGYEVPGYREMLKDLYAWMQAHKDMYRQYWER</sequence>
<dbReference type="InterPro" id="IPR005913">
    <property type="entry name" value="dTDP_dehydrorham_reduct"/>
</dbReference>
<dbReference type="InterPro" id="IPR029903">
    <property type="entry name" value="RmlD-like-bd"/>
</dbReference>
<keyword evidence="6" id="KW-0521">NADP</keyword>
<dbReference type="EMBL" id="CP102294">
    <property type="protein sequence ID" value="UWN56538.1"/>
    <property type="molecule type" value="Genomic_DNA"/>
</dbReference>
<dbReference type="GeneID" id="82891605"/>
<dbReference type="Gene3D" id="3.40.50.720">
    <property type="entry name" value="NAD(P)-binding Rossmann-like Domain"/>
    <property type="match status" value="1"/>
</dbReference>
<evidence type="ECO:0000256" key="4">
    <source>
        <dbReference type="ARBA" id="ARBA00017099"/>
    </source>
</evidence>
<organism evidence="8 9">
    <name type="scientific">Alistipes ihumii AP11</name>
    <dbReference type="NCBI Taxonomy" id="1211813"/>
    <lineage>
        <taxon>Bacteria</taxon>
        <taxon>Pseudomonadati</taxon>
        <taxon>Bacteroidota</taxon>
        <taxon>Bacteroidia</taxon>
        <taxon>Bacteroidales</taxon>
        <taxon>Rikenellaceae</taxon>
        <taxon>Alistipes</taxon>
    </lineage>
</organism>
<dbReference type="PANTHER" id="PTHR10491">
    <property type="entry name" value="DTDP-4-DEHYDRORHAMNOSE REDUCTASE"/>
    <property type="match status" value="1"/>
</dbReference>
<reference evidence="8" key="1">
    <citation type="journal article" date="2022" name="Cell">
        <title>Design, construction, and in vivo augmentation of a complex gut microbiome.</title>
        <authorList>
            <person name="Cheng A.G."/>
            <person name="Ho P.Y."/>
            <person name="Aranda-Diaz A."/>
            <person name="Jain S."/>
            <person name="Yu F.B."/>
            <person name="Meng X."/>
            <person name="Wang M."/>
            <person name="Iakiviak M."/>
            <person name="Nagashima K."/>
            <person name="Zhao A."/>
            <person name="Murugkar P."/>
            <person name="Patil A."/>
            <person name="Atabakhsh K."/>
            <person name="Weakley A."/>
            <person name="Yan J."/>
            <person name="Brumbaugh A.R."/>
            <person name="Higginbottom S."/>
            <person name="Dimas A."/>
            <person name="Shiver A.L."/>
            <person name="Deutschbauer A."/>
            <person name="Neff N."/>
            <person name="Sonnenburg J.L."/>
            <person name="Huang K.C."/>
            <person name="Fischbach M.A."/>
        </authorList>
    </citation>
    <scope>NUCLEOTIDE SEQUENCE</scope>
    <source>
        <strain evidence="8">AP11</strain>
    </source>
</reference>
<evidence type="ECO:0000256" key="5">
    <source>
        <dbReference type="ARBA" id="ARBA00048200"/>
    </source>
</evidence>
<comment type="similarity">
    <text evidence="2 6">Belongs to the dTDP-4-dehydrorhamnose reductase family.</text>
</comment>
<evidence type="ECO:0000256" key="6">
    <source>
        <dbReference type="RuleBase" id="RU364082"/>
    </source>
</evidence>
<evidence type="ECO:0000256" key="1">
    <source>
        <dbReference type="ARBA" id="ARBA00004781"/>
    </source>
</evidence>
<dbReference type="InterPro" id="IPR036291">
    <property type="entry name" value="NAD(P)-bd_dom_sf"/>
</dbReference>
<gene>
    <name evidence="8" type="ORF">NQ491_07685</name>
</gene>
<proteinExistence type="inferred from homology"/>
<dbReference type="PANTHER" id="PTHR10491:SF4">
    <property type="entry name" value="METHIONINE ADENOSYLTRANSFERASE 2 SUBUNIT BETA"/>
    <property type="match status" value="1"/>
</dbReference>
<comment type="function">
    <text evidence="6">Catalyzes the reduction of dTDP-6-deoxy-L-lyxo-4-hexulose to yield dTDP-L-rhamnose.</text>
</comment>
<protein>
    <recommendedName>
        <fullName evidence="4 6">dTDP-4-dehydrorhamnose reductase</fullName>
        <ecNumber evidence="3 6">1.1.1.133</ecNumber>
    </recommendedName>
</protein>
<accession>A0ABY5UY32</accession>
<keyword evidence="9" id="KW-1185">Reference proteome</keyword>
<dbReference type="CDD" id="cd05254">
    <property type="entry name" value="dTDP_HR_like_SDR_e"/>
    <property type="match status" value="1"/>
</dbReference>
<dbReference type="SUPFAM" id="SSF51735">
    <property type="entry name" value="NAD(P)-binding Rossmann-fold domains"/>
    <property type="match status" value="1"/>
</dbReference>
<dbReference type="EC" id="1.1.1.133" evidence="3 6"/>
<keyword evidence="6" id="KW-0560">Oxidoreductase</keyword>
<dbReference type="Pfam" id="PF04321">
    <property type="entry name" value="RmlD_sub_bind"/>
    <property type="match status" value="1"/>
</dbReference>
<dbReference type="RefSeq" id="WP_019246767.1">
    <property type="nucleotide sequence ID" value="NZ_CP102294.1"/>
</dbReference>
<evidence type="ECO:0000256" key="3">
    <source>
        <dbReference type="ARBA" id="ARBA00012929"/>
    </source>
</evidence>
<evidence type="ECO:0000313" key="9">
    <source>
        <dbReference type="Proteomes" id="UP001059295"/>
    </source>
</evidence>
<evidence type="ECO:0000256" key="2">
    <source>
        <dbReference type="ARBA" id="ARBA00010944"/>
    </source>
</evidence>
<dbReference type="Proteomes" id="UP001059295">
    <property type="component" value="Chromosome"/>
</dbReference>
<comment type="catalytic activity">
    <reaction evidence="5">
        <text>dTDP-beta-L-rhamnose + NADP(+) = dTDP-4-dehydro-beta-L-rhamnose + NADPH + H(+)</text>
        <dbReference type="Rhea" id="RHEA:21796"/>
        <dbReference type="ChEBI" id="CHEBI:15378"/>
        <dbReference type="ChEBI" id="CHEBI:57510"/>
        <dbReference type="ChEBI" id="CHEBI:57783"/>
        <dbReference type="ChEBI" id="CHEBI:58349"/>
        <dbReference type="ChEBI" id="CHEBI:62830"/>
        <dbReference type="EC" id="1.1.1.133"/>
    </reaction>
</comment>
<evidence type="ECO:0000259" key="7">
    <source>
        <dbReference type="Pfam" id="PF04321"/>
    </source>
</evidence>